<evidence type="ECO:0000313" key="3">
    <source>
        <dbReference type="Proteomes" id="UP000515297"/>
    </source>
</evidence>
<protein>
    <recommendedName>
        <fullName evidence="4">Heme exporter protein D</fullName>
    </recommendedName>
</protein>
<gene>
    <name evidence="2" type="ORF">H4O24_07630</name>
</gene>
<evidence type="ECO:0000256" key="1">
    <source>
        <dbReference type="SAM" id="Phobius"/>
    </source>
</evidence>
<dbReference type="EMBL" id="CP060052">
    <property type="protein sequence ID" value="QNE06443.1"/>
    <property type="molecule type" value="Genomic_DNA"/>
</dbReference>
<reference evidence="2 3" key="1">
    <citation type="submission" date="2020-08" db="EMBL/GenBank/DDBJ databases">
        <authorList>
            <person name="Liu G."/>
            <person name="Sun C."/>
        </authorList>
    </citation>
    <scope>NUCLEOTIDE SEQUENCE [LARGE SCALE GENOMIC DNA]</scope>
    <source>
        <strain evidence="2 3">OT19</strain>
    </source>
</reference>
<sequence>MTENLDHWPFVIACYAIGIAGTLAMTGWSWIAMRRAEKRRDRIRGRK</sequence>
<organism evidence="2 3">
    <name type="scientific">Croceicoccus marinus</name>
    <dbReference type="NCBI Taxonomy" id="450378"/>
    <lineage>
        <taxon>Bacteria</taxon>
        <taxon>Pseudomonadati</taxon>
        <taxon>Pseudomonadota</taxon>
        <taxon>Alphaproteobacteria</taxon>
        <taxon>Sphingomonadales</taxon>
        <taxon>Erythrobacteraceae</taxon>
        <taxon>Croceicoccus</taxon>
    </lineage>
</organism>
<dbReference type="RefSeq" id="WP_185885434.1">
    <property type="nucleotide sequence ID" value="NZ_CP019602.1"/>
</dbReference>
<keyword evidence="1" id="KW-0472">Membrane</keyword>
<dbReference type="AlphaFoldDB" id="A0A7G6VXH8"/>
<proteinExistence type="predicted"/>
<dbReference type="Proteomes" id="UP000515297">
    <property type="component" value="Chromosome"/>
</dbReference>
<accession>A0A7G6VXH8</accession>
<evidence type="ECO:0000313" key="2">
    <source>
        <dbReference type="EMBL" id="QNE06443.1"/>
    </source>
</evidence>
<name>A0A7G6VXH8_9SPHN</name>
<keyword evidence="1" id="KW-1133">Transmembrane helix</keyword>
<feature type="transmembrane region" description="Helical" evidence="1">
    <location>
        <begin position="12"/>
        <end position="33"/>
    </location>
</feature>
<keyword evidence="1" id="KW-0812">Transmembrane</keyword>
<evidence type="ECO:0008006" key="4">
    <source>
        <dbReference type="Google" id="ProtNLM"/>
    </source>
</evidence>